<feature type="region of interest" description="Disordered" evidence="1">
    <location>
        <begin position="516"/>
        <end position="544"/>
    </location>
</feature>
<feature type="region of interest" description="Disordered" evidence="1">
    <location>
        <begin position="405"/>
        <end position="445"/>
    </location>
</feature>
<organism evidence="2 3">
    <name type="scientific">Microbotryum silenes-dioicae</name>
    <dbReference type="NCBI Taxonomy" id="796604"/>
    <lineage>
        <taxon>Eukaryota</taxon>
        <taxon>Fungi</taxon>
        <taxon>Dikarya</taxon>
        <taxon>Basidiomycota</taxon>
        <taxon>Pucciniomycotina</taxon>
        <taxon>Microbotryomycetes</taxon>
        <taxon>Microbotryales</taxon>
        <taxon>Microbotryaceae</taxon>
        <taxon>Microbotryum</taxon>
    </lineage>
</organism>
<sequence length="1127" mass="124658">MPVIINIEPNFALTSEEFAILSPVADLRLVDLLAYDLPAPDASLRLALSKDDPRHFDALPRPSKQSIGKFSDQSFISLACLDGYRSIVVSGSSMRLPLDASALWAHLDKAEKIRYIIHNIQEWIPRLANADAIRERELASARHHLTRIRWTAVDRVYFRGRSTRLQDFLQILSSAWYSETHMDWMLESVLASAPSSLRFVALPAWFLSDAIRLNRRGARIEHFDNVKFDELHHLGLASLSDLRRLGLIERDNDIICFVPICQKEHCYLVRIDAKQQAWSLANSMPSLPPASDLVTGVLDLIAYLGIALKHKSFQVLPIAVQGDSHSCGPACISVVEEELLRLEPFDPRHSKMLRLRQFDRIAQQILQEADENDDGDIEMYSLDVLESDQDSASELDDKDVIMSHSTDSTVDQFPPLPSLRASTSSSPSPPTSPSASPSTPPSNAAAVVAARNLRADWSSVFGNTANTAFDAALPCRPLRAQPSIPLPPTVASAPVVKLRGDWSRLFGTPTMPVVVRPPKHPVDESEMREKRGSRSKARTQSAMDDAAKALELQEKLTRYTREIKEACPGSKVSSTDLRVVICGACRKPIRVKGSFQPSRFRDHLKGASCRTNRLNPRITGLLPKVSDFSTWAKTPDAIKPCPGLTTPTCLDYLTRTSAPGGGASRRRDLIIQVYPAKKVEKNILLDKDEGTQVNLHERDVLEWRNDHVLQCVKSRTCLGAAGYSPTSGLRANPCKECLKVAGNCLFTAVLRYKAAPTETQRFTNKRFCAGDTLVTSIYRRCNGLEELFNSHDKPSLFLRFAQKMASGQLQGHAVMDGMIRAAVTKSERTDAGKTMRGFVRTQALVNFEQAIAMASPAALRVLQMSIGASSNRKLQTLNTLLLLPVKSRPALQHSTLHVDDTCLRPRIRTTPIYDNFTSEERHTVIGVEGGSITYSTQEELQAIFNSDDPPIAGTKVRTYMIASNAVGSTAKILAPFVIGEKTDTTAAAEELGGLLELLVNFRVAHLLVSISADGAATEGVIQRKTMERLNEIEPSPVSCTYILPRPQSNDFFSAIVIRSALMGGTPVVFCRDEKHVAKNCRNALDTGARCIIGGMGCFTFRDLLKLVDTTLPTELRTLYRRDVLRRD</sequence>
<protein>
    <submittedName>
        <fullName evidence="2">BQ5605_C003g02041 protein</fullName>
    </submittedName>
</protein>
<reference evidence="2 3" key="1">
    <citation type="submission" date="2016-11" db="EMBL/GenBank/DDBJ databases">
        <authorList>
            <person name="Jaros S."/>
            <person name="Januszkiewicz K."/>
            <person name="Wedrychowicz H."/>
        </authorList>
    </citation>
    <scope>NUCLEOTIDE SEQUENCE [LARGE SCALE GENOMIC DNA]</scope>
</reference>
<dbReference type="Gene3D" id="3.40.395.10">
    <property type="entry name" value="Adenoviral Proteinase, Chain A"/>
    <property type="match status" value="1"/>
</dbReference>
<name>A0A2X0P3A9_9BASI</name>
<keyword evidence="3" id="KW-1185">Reference proteome</keyword>
<feature type="compositionally biased region" description="Low complexity" evidence="1">
    <location>
        <begin position="433"/>
        <end position="445"/>
    </location>
</feature>
<dbReference type="SUPFAM" id="SSF54001">
    <property type="entry name" value="Cysteine proteinases"/>
    <property type="match status" value="1"/>
</dbReference>
<feature type="compositionally biased region" description="Basic and acidic residues" evidence="1">
    <location>
        <begin position="520"/>
        <end position="532"/>
    </location>
</feature>
<accession>A0A2X0P3A9</accession>
<dbReference type="Proteomes" id="UP000249464">
    <property type="component" value="Unassembled WGS sequence"/>
</dbReference>
<evidence type="ECO:0000313" key="2">
    <source>
        <dbReference type="EMBL" id="SGY38513.1"/>
    </source>
</evidence>
<dbReference type="EMBL" id="FQNC01000042">
    <property type="protein sequence ID" value="SGY38513.1"/>
    <property type="molecule type" value="Genomic_DNA"/>
</dbReference>
<evidence type="ECO:0000313" key="3">
    <source>
        <dbReference type="Proteomes" id="UP000249464"/>
    </source>
</evidence>
<dbReference type="AlphaFoldDB" id="A0A2X0P3A9"/>
<proteinExistence type="predicted"/>
<gene>
    <name evidence="2" type="primary">BQ5605_C003g02041</name>
    <name evidence="2" type="ORF">BQ5605_C003G02041</name>
</gene>
<evidence type="ECO:0000256" key="1">
    <source>
        <dbReference type="SAM" id="MobiDB-lite"/>
    </source>
</evidence>
<dbReference type="InterPro" id="IPR038765">
    <property type="entry name" value="Papain-like_cys_pep_sf"/>
</dbReference>